<dbReference type="PANTHER" id="PTHR12126">
    <property type="entry name" value="NADH-UBIQUINONE OXIDOREDUCTASE 39 KDA SUBUNIT-RELATED"/>
    <property type="match status" value="1"/>
</dbReference>
<evidence type="ECO:0000259" key="1">
    <source>
        <dbReference type="Pfam" id="PF01370"/>
    </source>
</evidence>
<keyword evidence="3" id="KW-1185">Reference proteome</keyword>
<dbReference type="InterPro" id="IPR002347">
    <property type="entry name" value="SDR_fam"/>
</dbReference>
<dbReference type="Proteomes" id="UP001057520">
    <property type="component" value="Chromosome"/>
</dbReference>
<dbReference type="InterPro" id="IPR036291">
    <property type="entry name" value="NAD(P)-bd_dom_sf"/>
</dbReference>
<reference evidence="2 3" key="1">
    <citation type="submission" date="2022-04" db="EMBL/GenBank/DDBJ databases">
        <title>Genome sequence of soybean root-associated Caulobacter segnis RL271.</title>
        <authorList>
            <person name="Longley R."/>
            <person name="Bonito G."/>
            <person name="Trigodet F."/>
            <person name="Crosson S."/>
            <person name="Fiebig A."/>
        </authorList>
    </citation>
    <scope>NUCLEOTIDE SEQUENCE [LARGE SCALE GENOMIC DNA]</scope>
    <source>
        <strain evidence="2 3">RL271</strain>
    </source>
</reference>
<gene>
    <name evidence="2" type="ORF">MZV50_15960</name>
</gene>
<dbReference type="PRINTS" id="PR00081">
    <property type="entry name" value="GDHRDH"/>
</dbReference>
<protein>
    <submittedName>
        <fullName evidence="2">NAD(P)H-binding protein</fullName>
    </submittedName>
</protein>
<evidence type="ECO:0000313" key="3">
    <source>
        <dbReference type="Proteomes" id="UP001057520"/>
    </source>
</evidence>
<name>A0ABY4ZNC0_9CAUL</name>
<accession>A0ABY4ZNC0</accession>
<evidence type="ECO:0000313" key="2">
    <source>
        <dbReference type="EMBL" id="USQ94099.1"/>
    </source>
</evidence>
<dbReference type="Pfam" id="PF01370">
    <property type="entry name" value="Epimerase"/>
    <property type="match status" value="1"/>
</dbReference>
<organism evidence="2 3">
    <name type="scientific">Caulobacter segnis</name>
    <dbReference type="NCBI Taxonomy" id="88688"/>
    <lineage>
        <taxon>Bacteria</taxon>
        <taxon>Pseudomonadati</taxon>
        <taxon>Pseudomonadota</taxon>
        <taxon>Alphaproteobacteria</taxon>
        <taxon>Caulobacterales</taxon>
        <taxon>Caulobacteraceae</taxon>
        <taxon>Caulobacter</taxon>
    </lineage>
</organism>
<dbReference type="InterPro" id="IPR051207">
    <property type="entry name" value="ComplexI_NDUFA9_subunit"/>
</dbReference>
<dbReference type="Gene3D" id="3.40.50.720">
    <property type="entry name" value="NAD(P)-binding Rossmann-like Domain"/>
    <property type="match status" value="1"/>
</dbReference>
<sequence length="315" mass="33359">MATRRIVAVTGATGFLGRHLVQALARDGWTPRVLVRRDPIHPLWRDLEVEVVTGDLKTPGALDRLCGGAEVVVHVAGLIKAASLEGFNAVNRDGARAAALAAKASEARFILVSSLAAREPALSNYATSKRAGEDATREAFPEALIVRPPAIYGPGDTETLALFELAAKSPILPVLSPDARVAMIHVHDAAAQLANLCKNPVSGLVELSDVRRDGYTWTEIMSAAGATMGAKPRLVRLPDGVLTLAGTLADAWSLASRTPLVFGSGKARELLHANWSLSSAPMSEGVPSVFGLIDGFAHTVDWYRTQGWLPKNIGA</sequence>
<dbReference type="InterPro" id="IPR001509">
    <property type="entry name" value="Epimerase_deHydtase"/>
</dbReference>
<dbReference type="SUPFAM" id="SSF51735">
    <property type="entry name" value="NAD(P)-binding Rossmann-fold domains"/>
    <property type="match status" value="1"/>
</dbReference>
<feature type="domain" description="NAD-dependent epimerase/dehydratase" evidence="1">
    <location>
        <begin position="7"/>
        <end position="201"/>
    </location>
</feature>
<dbReference type="PANTHER" id="PTHR12126:SF11">
    <property type="entry name" value="NADH DEHYDROGENASE [UBIQUINONE] 1 ALPHA SUBCOMPLEX SUBUNIT 9, MITOCHONDRIAL"/>
    <property type="match status" value="1"/>
</dbReference>
<proteinExistence type="predicted"/>
<dbReference type="EMBL" id="CP096040">
    <property type="protein sequence ID" value="USQ94099.1"/>
    <property type="molecule type" value="Genomic_DNA"/>
</dbReference>